<keyword evidence="4 5" id="KW-0238">DNA-binding</keyword>
<dbReference type="SMART" id="SM00692">
    <property type="entry name" value="DM3"/>
    <property type="match status" value="1"/>
</dbReference>
<keyword evidence="9" id="KW-1185">Reference proteome</keyword>
<dbReference type="InterPro" id="IPR026516">
    <property type="entry name" value="THAP1/10"/>
</dbReference>
<name>A0A084VS68_ANOSI</name>
<feature type="domain" description="THAP-type" evidence="6">
    <location>
        <begin position="1"/>
        <end position="90"/>
    </location>
</feature>
<protein>
    <submittedName>
        <fullName evidence="7">AGAP001340-PA-like protein</fullName>
    </submittedName>
</protein>
<evidence type="ECO:0000313" key="8">
    <source>
        <dbReference type="EnsemblMetazoa" id="ASIC008247-PA"/>
    </source>
</evidence>
<dbReference type="SUPFAM" id="SSF57716">
    <property type="entry name" value="Glucocorticoid receptor-like (DNA-binding domain)"/>
    <property type="match status" value="1"/>
</dbReference>
<dbReference type="PANTHER" id="PTHR46600">
    <property type="entry name" value="THAP DOMAIN-CONTAINING"/>
    <property type="match status" value="1"/>
</dbReference>
<keyword evidence="3" id="KW-0862">Zinc</keyword>
<sequence length="294" mass="33173">MWDCIVVGCPVGSLSAQRKNGPVSFHVFPHPTREPRRFQQWMTIINNPKLHKMNPISVYKSMRICRIHFAANSYNGDCKRLQPGAIPTMYLRPIALVQPMDSVGDELERLLREENKHQLKRHTLSSPIGSDLDCASKRPRIDITMLSSDAEEAECCAADEFVDSIIEFNEEYLDEDDYEEGSLASDSRLSSVCGGEYMMTSFSGLIPSELDTLKQVEILNEPPETLLNESAAPETYNQLPIEKGYELLVREFASEASNEEEQYDVINETQDSATKNSKLKHEVMETIAQGFSKG</sequence>
<proteinExistence type="predicted"/>
<dbReference type="VEuPathDB" id="VectorBase:ASIC008247"/>
<organism evidence="7">
    <name type="scientific">Anopheles sinensis</name>
    <name type="common">Mosquito</name>
    <dbReference type="NCBI Taxonomy" id="74873"/>
    <lineage>
        <taxon>Eukaryota</taxon>
        <taxon>Metazoa</taxon>
        <taxon>Ecdysozoa</taxon>
        <taxon>Arthropoda</taxon>
        <taxon>Hexapoda</taxon>
        <taxon>Insecta</taxon>
        <taxon>Pterygota</taxon>
        <taxon>Neoptera</taxon>
        <taxon>Endopterygota</taxon>
        <taxon>Diptera</taxon>
        <taxon>Nematocera</taxon>
        <taxon>Culicoidea</taxon>
        <taxon>Culicidae</taxon>
        <taxon>Anophelinae</taxon>
        <taxon>Anopheles</taxon>
    </lineage>
</organism>
<accession>A0A084VS68</accession>
<evidence type="ECO:0000259" key="6">
    <source>
        <dbReference type="PROSITE" id="PS50950"/>
    </source>
</evidence>
<dbReference type="SMART" id="SM00980">
    <property type="entry name" value="THAP"/>
    <property type="match status" value="1"/>
</dbReference>
<evidence type="ECO:0000256" key="1">
    <source>
        <dbReference type="ARBA" id="ARBA00022723"/>
    </source>
</evidence>
<dbReference type="EMBL" id="KE525036">
    <property type="protein sequence ID" value="KFB40812.1"/>
    <property type="molecule type" value="Genomic_DNA"/>
</dbReference>
<dbReference type="Proteomes" id="UP000030765">
    <property type="component" value="Unassembled WGS sequence"/>
</dbReference>
<dbReference type="Pfam" id="PF05485">
    <property type="entry name" value="THAP"/>
    <property type="match status" value="1"/>
</dbReference>
<evidence type="ECO:0000256" key="2">
    <source>
        <dbReference type="ARBA" id="ARBA00022771"/>
    </source>
</evidence>
<reference evidence="7 9" key="1">
    <citation type="journal article" date="2014" name="BMC Genomics">
        <title>Genome sequence of Anopheles sinensis provides insight into genetics basis of mosquito competence for malaria parasites.</title>
        <authorList>
            <person name="Zhou D."/>
            <person name="Zhang D."/>
            <person name="Ding G."/>
            <person name="Shi L."/>
            <person name="Hou Q."/>
            <person name="Ye Y."/>
            <person name="Xu Y."/>
            <person name="Zhou H."/>
            <person name="Xiong C."/>
            <person name="Li S."/>
            <person name="Yu J."/>
            <person name="Hong S."/>
            <person name="Yu X."/>
            <person name="Zou P."/>
            <person name="Chen C."/>
            <person name="Chang X."/>
            <person name="Wang W."/>
            <person name="Lv Y."/>
            <person name="Sun Y."/>
            <person name="Ma L."/>
            <person name="Shen B."/>
            <person name="Zhu C."/>
        </authorList>
    </citation>
    <scope>NUCLEOTIDE SEQUENCE [LARGE SCALE GENOMIC DNA]</scope>
</reference>
<evidence type="ECO:0000256" key="4">
    <source>
        <dbReference type="ARBA" id="ARBA00023125"/>
    </source>
</evidence>
<dbReference type="AlphaFoldDB" id="A0A084VS68"/>
<dbReference type="VEuPathDB" id="VectorBase:ASIS005464"/>
<dbReference type="GO" id="GO:0008270">
    <property type="term" value="F:zinc ion binding"/>
    <property type="evidence" value="ECO:0007669"/>
    <property type="project" value="UniProtKB-KW"/>
</dbReference>
<evidence type="ECO:0000256" key="5">
    <source>
        <dbReference type="PROSITE-ProRule" id="PRU00309"/>
    </source>
</evidence>
<keyword evidence="2 5" id="KW-0863">Zinc-finger</keyword>
<evidence type="ECO:0000256" key="3">
    <source>
        <dbReference type="ARBA" id="ARBA00022833"/>
    </source>
</evidence>
<dbReference type="STRING" id="74873.A0A084VS68"/>
<dbReference type="OrthoDB" id="7312725at2759"/>
<dbReference type="EMBL" id="ATLV01015825">
    <property type="status" value="NOT_ANNOTATED_CDS"/>
    <property type="molecule type" value="Genomic_DNA"/>
</dbReference>
<dbReference type="EnsemblMetazoa" id="ASIC008247-RA">
    <property type="protein sequence ID" value="ASIC008247-PA"/>
    <property type="gene ID" value="ASIC008247"/>
</dbReference>
<gene>
    <name evidence="7" type="ORF">ZHAS_00008247</name>
</gene>
<keyword evidence="1" id="KW-0479">Metal-binding</keyword>
<evidence type="ECO:0000313" key="7">
    <source>
        <dbReference type="EMBL" id="KFB40812.1"/>
    </source>
</evidence>
<dbReference type="PANTHER" id="PTHR46600:SF11">
    <property type="entry name" value="THAP DOMAIN-CONTAINING PROTEIN 10"/>
    <property type="match status" value="1"/>
</dbReference>
<dbReference type="GO" id="GO:0043565">
    <property type="term" value="F:sequence-specific DNA binding"/>
    <property type="evidence" value="ECO:0007669"/>
    <property type="project" value="InterPro"/>
</dbReference>
<evidence type="ECO:0000313" key="9">
    <source>
        <dbReference type="Proteomes" id="UP000030765"/>
    </source>
</evidence>
<dbReference type="OMA" id="FHVFPHP"/>
<dbReference type="PROSITE" id="PS50950">
    <property type="entry name" value="ZF_THAP"/>
    <property type="match status" value="1"/>
</dbReference>
<dbReference type="InterPro" id="IPR006612">
    <property type="entry name" value="THAP_Znf"/>
</dbReference>
<reference evidence="8" key="2">
    <citation type="submission" date="2020-05" db="UniProtKB">
        <authorList>
            <consortium name="EnsemblMetazoa"/>
        </authorList>
    </citation>
    <scope>IDENTIFICATION</scope>
</reference>